<dbReference type="PANTHER" id="PTHR33541:SF28">
    <property type="entry name" value="PROTEIN BIG GRAIN 1-LIKE A"/>
    <property type="match status" value="1"/>
</dbReference>
<sequence length="356" mass="40225">MYKDHPSFSSLLLDQIYSSIDEQDHQVSTVYRHDQFSKQSRFSINKRFQNDHDVRRSVNLTSGSSDSSSRGGFSSPEGESVFGVGVAVSSRSKTIRMSTQRYDQHIGNKDRMIMYGKMYEFEDLRSKQQNEGKLMKTKSRALKMYGDLKKMKQPISPGGRLFSFLNSLFTAGNSKNTKRSSFSGESYDNSRSHVNGQSKFGGESTCSSASSYSRSCLSNTSSSRGKLGYNSRRSVNESEHRSLYGDESNPHALKFVKNYSNNEYKAHSSEKTEAPSNVSRNYNKKVEYEFDLIKCENEIDLNDDDDDDDDDDAASDTSSDLFELENFSTIGMENYGDELPVFETTHLSVMASPCKY</sequence>
<evidence type="ECO:0000313" key="9">
    <source>
        <dbReference type="EMBL" id="KAD2394021.1"/>
    </source>
</evidence>
<dbReference type="PANTHER" id="PTHR33541">
    <property type="entry name" value="PROTEIN BIG GRAIN 1-LIKE A-RELATED"/>
    <property type="match status" value="1"/>
</dbReference>
<proteinExistence type="inferred from homology"/>
<dbReference type="GO" id="GO:0005886">
    <property type="term" value="C:plasma membrane"/>
    <property type="evidence" value="ECO:0007669"/>
    <property type="project" value="UniProtKB-SubCell"/>
</dbReference>
<evidence type="ECO:0000256" key="7">
    <source>
        <dbReference type="ARBA" id="ARBA00023294"/>
    </source>
</evidence>
<evidence type="ECO:0000256" key="5">
    <source>
        <dbReference type="ARBA" id="ARBA00022475"/>
    </source>
</evidence>
<name>A0A5N6LQ64_9ASTR</name>
<dbReference type="Proteomes" id="UP000326396">
    <property type="component" value="Linkage Group LG9"/>
</dbReference>
<evidence type="ECO:0000256" key="1">
    <source>
        <dbReference type="ARBA" id="ARBA00002281"/>
    </source>
</evidence>
<dbReference type="OrthoDB" id="680041at2759"/>
<keyword evidence="7" id="KW-0927">Auxin signaling pathway</keyword>
<evidence type="ECO:0000256" key="3">
    <source>
        <dbReference type="ARBA" id="ARBA00010067"/>
    </source>
</evidence>
<feature type="compositionally biased region" description="Polar residues" evidence="8">
    <location>
        <begin position="175"/>
        <end position="198"/>
    </location>
</feature>
<accession>A0A5N6LQ64</accession>
<evidence type="ECO:0000256" key="8">
    <source>
        <dbReference type="SAM" id="MobiDB-lite"/>
    </source>
</evidence>
<reference evidence="9 10" key="1">
    <citation type="submission" date="2019-05" db="EMBL/GenBank/DDBJ databases">
        <title>Mikania micrantha, genome provides insights into the molecular mechanism of rapid growth.</title>
        <authorList>
            <person name="Liu B."/>
        </authorList>
    </citation>
    <scope>NUCLEOTIDE SEQUENCE [LARGE SCALE GENOMIC DNA]</scope>
    <source>
        <strain evidence="9">NLD-2019</strain>
        <tissue evidence="9">Leaf</tissue>
    </source>
</reference>
<comment type="subcellular location">
    <subcellularLocation>
        <location evidence="2">Cell membrane</location>
    </subcellularLocation>
</comment>
<keyword evidence="4" id="KW-0813">Transport</keyword>
<keyword evidence="6" id="KW-0472">Membrane</keyword>
<organism evidence="9 10">
    <name type="scientific">Mikania micrantha</name>
    <name type="common">bitter vine</name>
    <dbReference type="NCBI Taxonomy" id="192012"/>
    <lineage>
        <taxon>Eukaryota</taxon>
        <taxon>Viridiplantae</taxon>
        <taxon>Streptophyta</taxon>
        <taxon>Embryophyta</taxon>
        <taxon>Tracheophyta</taxon>
        <taxon>Spermatophyta</taxon>
        <taxon>Magnoliopsida</taxon>
        <taxon>eudicotyledons</taxon>
        <taxon>Gunneridae</taxon>
        <taxon>Pentapetalae</taxon>
        <taxon>asterids</taxon>
        <taxon>campanulids</taxon>
        <taxon>Asterales</taxon>
        <taxon>Asteraceae</taxon>
        <taxon>Asteroideae</taxon>
        <taxon>Heliantheae alliance</taxon>
        <taxon>Eupatorieae</taxon>
        <taxon>Mikania</taxon>
    </lineage>
</organism>
<keyword evidence="10" id="KW-1185">Reference proteome</keyword>
<evidence type="ECO:0000313" key="10">
    <source>
        <dbReference type="Proteomes" id="UP000326396"/>
    </source>
</evidence>
<evidence type="ECO:0000256" key="6">
    <source>
        <dbReference type="ARBA" id="ARBA00023136"/>
    </source>
</evidence>
<feature type="region of interest" description="Disordered" evidence="8">
    <location>
        <begin position="57"/>
        <end position="77"/>
    </location>
</feature>
<feature type="region of interest" description="Disordered" evidence="8">
    <location>
        <begin position="215"/>
        <end position="247"/>
    </location>
</feature>
<dbReference type="GO" id="GO:0009734">
    <property type="term" value="P:auxin-activated signaling pathway"/>
    <property type="evidence" value="ECO:0007669"/>
    <property type="project" value="UniProtKB-KW"/>
</dbReference>
<feature type="compositionally biased region" description="Low complexity" evidence="8">
    <location>
        <begin position="62"/>
        <end position="77"/>
    </location>
</feature>
<evidence type="ECO:0000256" key="2">
    <source>
        <dbReference type="ARBA" id="ARBA00004236"/>
    </source>
</evidence>
<evidence type="ECO:0000256" key="4">
    <source>
        <dbReference type="ARBA" id="ARBA00022448"/>
    </source>
</evidence>
<dbReference type="EMBL" id="SZYD01000019">
    <property type="protein sequence ID" value="KAD2394021.1"/>
    <property type="molecule type" value="Genomic_DNA"/>
</dbReference>
<comment type="caution">
    <text evidence="9">The sequence shown here is derived from an EMBL/GenBank/DDBJ whole genome shotgun (WGS) entry which is preliminary data.</text>
</comment>
<protein>
    <recommendedName>
        <fullName evidence="11">Protein BIG GRAIN 1-like E</fullName>
    </recommendedName>
</protein>
<feature type="compositionally biased region" description="Acidic residues" evidence="8">
    <location>
        <begin position="300"/>
        <end position="314"/>
    </location>
</feature>
<comment type="function">
    <text evidence="1">Involved in auxin transport. Regulator of the auxin signaling pathway.</text>
</comment>
<feature type="region of interest" description="Disordered" evidence="8">
    <location>
        <begin position="300"/>
        <end position="321"/>
    </location>
</feature>
<dbReference type="AlphaFoldDB" id="A0A5N6LQ64"/>
<dbReference type="InterPro" id="IPR039621">
    <property type="entry name" value="BG1-like"/>
</dbReference>
<gene>
    <name evidence="9" type="ORF">E3N88_40998</name>
</gene>
<feature type="compositionally biased region" description="Basic and acidic residues" evidence="8">
    <location>
        <begin position="234"/>
        <end position="244"/>
    </location>
</feature>
<feature type="region of interest" description="Disordered" evidence="8">
    <location>
        <begin position="175"/>
        <end position="203"/>
    </location>
</feature>
<keyword evidence="5" id="KW-1003">Cell membrane</keyword>
<evidence type="ECO:0008006" key="11">
    <source>
        <dbReference type="Google" id="ProtNLM"/>
    </source>
</evidence>
<comment type="similarity">
    <text evidence="3">Belongs to the BIG GRAIN 1 (BG1) plant protein family.</text>
</comment>